<name>B9XMG1_PEDPL</name>
<dbReference type="RefSeq" id="WP_007417000.1">
    <property type="nucleotide sequence ID" value="NZ_ABOX02000034.1"/>
</dbReference>
<comment type="caution">
    <text evidence="1">The sequence shown here is derived from an EMBL/GenBank/DDBJ whole genome shotgun (WGS) entry which is preliminary data.</text>
</comment>
<keyword evidence="2" id="KW-1185">Reference proteome</keyword>
<accession>B9XMG1</accession>
<dbReference type="STRING" id="320771.Cflav_PD2052"/>
<organism evidence="1 2">
    <name type="scientific">Pedosphaera parvula (strain Ellin514)</name>
    <dbReference type="NCBI Taxonomy" id="320771"/>
    <lineage>
        <taxon>Bacteria</taxon>
        <taxon>Pseudomonadati</taxon>
        <taxon>Verrucomicrobiota</taxon>
        <taxon>Pedosphaerae</taxon>
        <taxon>Pedosphaerales</taxon>
        <taxon>Pedosphaeraceae</taxon>
        <taxon>Pedosphaera</taxon>
    </lineage>
</organism>
<dbReference type="Proteomes" id="UP000003688">
    <property type="component" value="Unassembled WGS sequence"/>
</dbReference>
<gene>
    <name evidence="1" type="ORF">Cflav_PD2052</name>
</gene>
<evidence type="ECO:0000313" key="1">
    <source>
        <dbReference type="EMBL" id="EEF59003.1"/>
    </source>
</evidence>
<dbReference type="AlphaFoldDB" id="B9XMG1"/>
<evidence type="ECO:0000313" key="2">
    <source>
        <dbReference type="Proteomes" id="UP000003688"/>
    </source>
</evidence>
<dbReference type="OrthoDB" id="490326at2"/>
<proteinExistence type="predicted"/>
<protein>
    <submittedName>
        <fullName evidence="1">Uncharacterized protein</fullName>
    </submittedName>
</protein>
<reference evidence="1 2" key="1">
    <citation type="journal article" date="2011" name="J. Bacteriol.">
        <title>Genome sequence of 'Pedosphaera parvula' Ellin514, an aerobic Verrucomicrobial isolate from pasture soil.</title>
        <authorList>
            <person name="Kant R."/>
            <person name="van Passel M.W."/>
            <person name="Sangwan P."/>
            <person name="Palva A."/>
            <person name="Lucas S."/>
            <person name="Copeland A."/>
            <person name="Lapidus A."/>
            <person name="Glavina Del Rio T."/>
            <person name="Dalin E."/>
            <person name="Tice H."/>
            <person name="Bruce D."/>
            <person name="Goodwin L."/>
            <person name="Pitluck S."/>
            <person name="Chertkov O."/>
            <person name="Larimer F.W."/>
            <person name="Land M.L."/>
            <person name="Hauser L."/>
            <person name="Brettin T.S."/>
            <person name="Detter J.C."/>
            <person name="Han S."/>
            <person name="de Vos W.M."/>
            <person name="Janssen P.H."/>
            <person name="Smidt H."/>
        </authorList>
    </citation>
    <scope>NUCLEOTIDE SEQUENCE [LARGE SCALE GENOMIC DNA]</scope>
    <source>
        <strain evidence="1 2">Ellin514</strain>
    </source>
</reference>
<sequence>MTTERKIELRQKIDRGIKAAVAQALEEHRRAGRPIAVWRDGKVAIIPVPEPPSDLVLQEKPKP</sequence>
<dbReference type="EMBL" id="ABOX02000034">
    <property type="protein sequence ID" value="EEF59003.1"/>
    <property type="molecule type" value="Genomic_DNA"/>
</dbReference>